<name>A0A9W4TDF5_9GLOM</name>
<dbReference type="AlphaFoldDB" id="A0A9W4TDF5"/>
<accession>A0A9W4TDF5</accession>
<feature type="region of interest" description="Disordered" evidence="1">
    <location>
        <begin position="1"/>
        <end position="40"/>
    </location>
</feature>
<feature type="compositionally biased region" description="Basic and acidic residues" evidence="1">
    <location>
        <begin position="56"/>
        <end position="77"/>
    </location>
</feature>
<feature type="non-terminal residue" evidence="2">
    <location>
        <position position="1"/>
    </location>
</feature>
<feature type="region of interest" description="Disordered" evidence="1">
    <location>
        <begin position="112"/>
        <end position="132"/>
    </location>
</feature>
<feature type="region of interest" description="Disordered" evidence="1">
    <location>
        <begin position="155"/>
        <end position="196"/>
    </location>
</feature>
<feature type="compositionally biased region" description="Basic and acidic residues" evidence="1">
    <location>
        <begin position="158"/>
        <end position="196"/>
    </location>
</feature>
<proteinExistence type="predicted"/>
<evidence type="ECO:0000313" key="2">
    <source>
        <dbReference type="EMBL" id="CAI2200788.1"/>
    </source>
</evidence>
<protein>
    <submittedName>
        <fullName evidence="2">3357_t:CDS:1</fullName>
    </submittedName>
</protein>
<dbReference type="Proteomes" id="UP001153678">
    <property type="component" value="Unassembled WGS sequence"/>
</dbReference>
<dbReference type="EMBL" id="CAMKVN010025433">
    <property type="protein sequence ID" value="CAI2200788.1"/>
    <property type="molecule type" value="Genomic_DNA"/>
</dbReference>
<feature type="region of interest" description="Disordered" evidence="1">
    <location>
        <begin position="53"/>
        <end position="77"/>
    </location>
</feature>
<evidence type="ECO:0000313" key="3">
    <source>
        <dbReference type="Proteomes" id="UP001153678"/>
    </source>
</evidence>
<keyword evidence="3" id="KW-1185">Reference proteome</keyword>
<comment type="caution">
    <text evidence="2">The sequence shown here is derived from an EMBL/GenBank/DDBJ whole genome shotgun (WGS) entry which is preliminary data.</text>
</comment>
<sequence length="196" mass="22800">NAERNIEENENNKYVDTPLGKGGKGNSDIEKVEEKHPNNEISNITIEEIEIIDNISPKEKEDPSAEEVKNIDDSDQEVDKYITFDKVEEKHPNNEISNITNEEIEHNDNILPKEKEDPSEEEVKKIDDSDQEVDKYISFDKVEEKHPNNEISYITNEEIEHNDNISPKEKEDPSAEEVKKFDDSDHEVDKYITFEE</sequence>
<feature type="non-terminal residue" evidence="2">
    <location>
        <position position="196"/>
    </location>
</feature>
<organism evidence="2 3">
    <name type="scientific">Funneliformis geosporum</name>
    <dbReference type="NCBI Taxonomy" id="1117311"/>
    <lineage>
        <taxon>Eukaryota</taxon>
        <taxon>Fungi</taxon>
        <taxon>Fungi incertae sedis</taxon>
        <taxon>Mucoromycota</taxon>
        <taxon>Glomeromycotina</taxon>
        <taxon>Glomeromycetes</taxon>
        <taxon>Glomerales</taxon>
        <taxon>Glomeraceae</taxon>
        <taxon>Funneliformis</taxon>
    </lineage>
</organism>
<feature type="compositionally biased region" description="Basic and acidic residues" evidence="1">
    <location>
        <begin position="27"/>
        <end position="38"/>
    </location>
</feature>
<evidence type="ECO:0000256" key="1">
    <source>
        <dbReference type="SAM" id="MobiDB-lite"/>
    </source>
</evidence>
<reference evidence="2" key="1">
    <citation type="submission" date="2022-08" db="EMBL/GenBank/DDBJ databases">
        <authorList>
            <person name="Kallberg Y."/>
            <person name="Tangrot J."/>
            <person name="Rosling A."/>
        </authorList>
    </citation>
    <scope>NUCLEOTIDE SEQUENCE</scope>
    <source>
        <strain evidence="2">Wild A</strain>
    </source>
</reference>
<feature type="compositionally biased region" description="Basic and acidic residues" evidence="1">
    <location>
        <begin position="1"/>
        <end position="13"/>
    </location>
</feature>
<gene>
    <name evidence="2" type="ORF">FWILDA_LOCUS19742</name>
</gene>